<evidence type="ECO:0000313" key="2">
    <source>
        <dbReference type="Proteomes" id="UP000192582"/>
    </source>
</evidence>
<dbReference type="AlphaFoldDB" id="A0A1W1UYI7"/>
<reference evidence="1 2" key="1">
    <citation type="submission" date="2017-04" db="EMBL/GenBank/DDBJ databases">
        <authorList>
            <person name="Afonso C.L."/>
            <person name="Miller P.J."/>
            <person name="Scott M.A."/>
            <person name="Spackman E."/>
            <person name="Goraichik I."/>
            <person name="Dimitrov K.M."/>
            <person name="Suarez D.L."/>
            <person name="Swayne D.E."/>
        </authorList>
    </citation>
    <scope>NUCLEOTIDE SEQUENCE [LARGE SCALE GENOMIC DNA]</scope>
    <source>
        <strain evidence="1 2">KR-140</strain>
    </source>
</reference>
<evidence type="ECO:0000313" key="1">
    <source>
        <dbReference type="EMBL" id="SMB86185.1"/>
    </source>
</evidence>
<keyword evidence="2" id="KW-1185">Reference proteome</keyword>
<sequence length="78" mass="9202">MTELDDLWQYYNGEYLVAYRPGREALVQAAMGSDFDLLSNWRHAKQHGEEDVKARPRRSTLYPRAPTRFCMSLFCQML</sequence>
<dbReference type="OrthoDB" id="61036at2"/>
<dbReference type="RefSeq" id="WP_084047604.1">
    <property type="nucleotide sequence ID" value="NZ_FWWU01000008.1"/>
</dbReference>
<dbReference type="Proteomes" id="UP000192582">
    <property type="component" value="Unassembled WGS sequence"/>
</dbReference>
<dbReference type="STRING" id="695939.SAMN00790413_03721"/>
<accession>A0A1W1UYI7</accession>
<organism evidence="1 2">
    <name type="scientific">Deinococcus hopiensis KR-140</name>
    <dbReference type="NCBI Taxonomy" id="695939"/>
    <lineage>
        <taxon>Bacteria</taxon>
        <taxon>Thermotogati</taxon>
        <taxon>Deinococcota</taxon>
        <taxon>Deinococci</taxon>
        <taxon>Deinococcales</taxon>
        <taxon>Deinococcaceae</taxon>
        <taxon>Deinococcus</taxon>
    </lineage>
</organism>
<gene>
    <name evidence="1" type="ORF">SAMN00790413_03721</name>
</gene>
<proteinExistence type="predicted"/>
<dbReference type="EMBL" id="FWWU01000008">
    <property type="protein sequence ID" value="SMB86185.1"/>
    <property type="molecule type" value="Genomic_DNA"/>
</dbReference>
<protein>
    <submittedName>
        <fullName evidence="1">Uncharacterized protein</fullName>
    </submittedName>
</protein>
<name>A0A1W1UYI7_9DEIO</name>